<feature type="domain" description="L,D-TPase catalytic" evidence="3">
    <location>
        <begin position="153"/>
        <end position="289"/>
    </location>
</feature>
<evidence type="ECO:0000256" key="1">
    <source>
        <dbReference type="PROSITE-ProRule" id="PRU01373"/>
    </source>
</evidence>
<evidence type="ECO:0000256" key="2">
    <source>
        <dbReference type="SAM" id="SignalP"/>
    </source>
</evidence>
<dbReference type="Proteomes" id="UP001302274">
    <property type="component" value="Unassembled WGS sequence"/>
</dbReference>
<keyword evidence="1" id="KW-0961">Cell wall biogenesis/degradation</keyword>
<evidence type="ECO:0000259" key="3">
    <source>
        <dbReference type="PROSITE" id="PS52029"/>
    </source>
</evidence>
<dbReference type="InterPro" id="IPR005490">
    <property type="entry name" value="LD_TPept_cat_dom"/>
</dbReference>
<proteinExistence type="predicted"/>
<comment type="pathway">
    <text evidence="1">Cell wall biogenesis; peptidoglycan biosynthesis.</text>
</comment>
<feature type="active site" description="Nucleophile" evidence="1">
    <location>
        <position position="261"/>
    </location>
</feature>
<organism evidence="4 5">
    <name type="scientific">Bacteriovorax antarcticus</name>
    <dbReference type="NCBI Taxonomy" id="3088717"/>
    <lineage>
        <taxon>Bacteria</taxon>
        <taxon>Pseudomonadati</taxon>
        <taxon>Bdellovibrionota</taxon>
        <taxon>Bacteriovoracia</taxon>
        <taxon>Bacteriovoracales</taxon>
        <taxon>Bacteriovoracaceae</taxon>
        <taxon>Bacteriovorax</taxon>
    </lineage>
</organism>
<name>A0ABU5VXN8_9BACT</name>
<keyword evidence="1" id="KW-0573">Peptidoglycan synthesis</keyword>
<dbReference type="EMBL" id="JAYGJQ010000002">
    <property type="protein sequence ID" value="MEA9357113.1"/>
    <property type="molecule type" value="Genomic_DNA"/>
</dbReference>
<feature type="chain" id="PRO_5045568641" evidence="2">
    <location>
        <begin position="25"/>
        <end position="423"/>
    </location>
</feature>
<sequence length="423" mass="47129">MIRNIFVSSTLAVVLALGAQPASAGLLDGIFANKYEITLPEEAVNKVIGVRLEDVVNNFSNLVPGLVNLSNHVKKNPALFFKNGEVLVVHNVFMSKLPENRDGQVTVNLTAYVKYKGVSNFEKLTVNYSNRALTPADLSIVTDEVINLKTMAFKVQVGLVDRKVIVTDDADKVKMVFPNGVGGFDEGVLNEGTVSLLTPRFHNGFLDQRAVISKREKPRYFDGKPFIRILKGPSLVDDMTAIGFHTEINDEFVRGFDSHGCMRLRLPDLMMLHDLIMDGGVQQTPITVLYRTKDQADHPAGKRNKLYKTVSNTGTVESPFFPLDKDNLVQLRYKEAVAPMDKLVDLKDDNYEDVFSYDTQLQLQDQNARRKNECKAKLMAGKIGTKEKDMEACLNAGKRQGSATDGIYRKWMGIGYIGSPDLF</sequence>
<dbReference type="RefSeq" id="WP_323577007.1">
    <property type="nucleotide sequence ID" value="NZ_JAYGJQ010000002.1"/>
</dbReference>
<comment type="caution">
    <text evidence="4">The sequence shown here is derived from an EMBL/GenBank/DDBJ whole genome shotgun (WGS) entry which is preliminary data.</text>
</comment>
<keyword evidence="5" id="KW-1185">Reference proteome</keyword>
<protein>
    <submittedName>
        <fullName evidence="4">L,D-transpeptidase</fullName>
    </submittedName>
</protein>
<accession>A0ABU5VXN8</accession>
<reference evidence="4 5" key="1">
    <citation type="submission" date="2023-11" db="EMBL/GenBank/DDBJ databases">
        <title>A Novel Polar Bacteriovorax (B. antarcticus) Isolated from the Biocrust in Antarctica.</title>
        <authorList>
            <person name="Mun W."/>
            <person name="Choi S.Y."/>
            <person name="Mitchell R.J."/>
        </authorList>
    </citation>
    <scope>NUCLEOTIDE SEQUENCE [LARGE SCALE GENOMIC DNA]</scope>
    <source>
        <strain evidence="4 5">PP10</strain>
    </source>
</reference>
<dbReference type="PROSITE" id="PS52029">
    <property type="entry name" value="LD_TPASE"/>
    <property type="match status" value="1"/>
</dbReference>
<gene>
    <name evidence="4" type="ORF">SHI21_12890</name>
</gene>
<evidence type="ECO:0000313" key="5">
    <source>
        <dbReference type="Proteomes" id="UP001302274"/>
    </source>
</evidence>
<feature type="active site" description="Proton donor/acceptor" evidence="1">
    <location>
        <position position="245"/>
    </location>
</feature>
<feature type="signal peptide" evidence="2">
    <location>
        <begin position="1"/>
        <end position="24"/>
    </location>
</feature>
<keyword evidence="1" id="KW-0133">Cell shape</keyword>
<keyword evidence="2" id="KW-0732">Signal</keyword>
<evidence type="ECO:0000313" key="4">
    <source>
        <dbReference type="EMBL" id="MEA9357113.1"/>
    </source>
</evidence>